<accession>A0AAD7C2B9</accession>
<evidence type="ECO:0000313" key="3">
    <source>
        <dbReference type="EMBL" id="KAJ7637057.1"/>
    </source>
</evidence>
<sequence length="331" mass="37430">MENAALIRSILAREQADMEGKQRWDSHISELEEVALRFRAMSDVIDVVVHTATPKLRDELESISEAFKAELADIQANTRRESSQVIDRIGSELDFIAQHHARSFDSISPILQTSLSHDLNTVLSLFQAQTLQTLDIANSAQELWINLTQHFDDLQQTECQTTKLLSKPRRSRAQLILDAQHSATVSASNLAEVLARLTATTHDSLEQFNASAVLLTQSLSPRTGLSEFMRLVDMVWRLDPHTVTSLHHLPIFPIVSAVFGFLLALFRSSLAALMSFALFLLSTRKYAKRPASSETPYPAPSTTMIHREPNRREIRKSRIPERLCRRPSRRN</sequence>
<proteinExistence type="predicted"/>
<keyword evidence="2" id="KW-1133">Transmembrane helix</keyword>
<evidence type="ECO:0000256" key="2">
    <source>
        <dbReference type="SAM" id="Phobius"/>
    </source>
</evidence>
<dbReference type="AlphaFoldDB" id="A0AAD7C2B9"/>
<dbReference type="Proteomes" id="UP001221142">
    <property type="component" value="Unassembled WGS sequence"/>
</dbReference>
<evidence type="ECO:0008006" key="5">
    <source>
        <dbReference type="Google" id="ProtNLM"/>
    </source>
</evidence>
<keyword evidence="2" id="KW-0472">Membrane</keyword>
<keyword evidence="4" id="KW-1185">Reference proteome</keyword>
<feature type="transmembrane region" description="Helical" evidence="2">
    <location>
        <begin position="251"/>
        <end position="281"/>
    </location>
</feature>
<dbReference type="EMBL" id="JARKIF010000006">
    <property type="protein sequence ID" value="KAJ7637057.1"/>
    <property type="molecule type" value="Genomic_DNA"/>
</dbReference>
<feature type="compositionally biased region" description="Basic and acidic residues" evidence="1">
    <location>
        <begin position="309"/>
        <end position="324"/>
    </location>
</feature>
<name>A0AAD7C2B9_9AGAR</name>
<keyword evidence="2" id="KW-0812">Transmembrane</keyword>
<comment type="caution">
    <text evidence="3">The sequence shown here is derived from an EMBL/GenBank/DDBJ whole genome shotgun (WGS) entry which is preliminary data.</text>
</comment>
<gene>
    <name evidence="3" type="ORF">FB45DRAFT_908121</name>
</gene>
<evidence type="ECO:0000256" key="1">
    <source>
        <dbReference type="SAM" id="MobiDB-lite"/>
    </source>
</evidence>
<evidence type="ECO:0000313" key="4">
    <source>
        <dbReference type="Proteomes" id="UP001221142"/>
    </source>
</evidence>
<organism evidence="3 4">
    <name type="scientific">Roridomyces roridus</name>
    <dbReference type="NCBI Taxonomy" id="1738132"/>
    <lineage>
        <taxon>Eukaryota</taxon>
        <taxon>Fungi</taxon>
        <taxon>Dikarya</taxon>
        <taxon>Basidiomycota</taxon>
        <taxon>Agaricomycotina</taxon>
        <taxon>Agaricomycetes</taxon>
        <taxon>Agaricomycetidae</taxon>
        <taxon>Agaricales</taxon>
        <taxon>Marasmiineae</taxon>
        <taxon>Mycenaceae</taxon>
        <taxon>Roridomyces</taxon>
    </lineage>
</organism>
<reference evidence="3" key="1">
    <citation type="submission" date="2023-03" db="EMBL/GenBank/DDBJ databases">
        <title>Massive genome expansion in bonnet fungi (Mycena s.s.) driven by repeated elements and novel gene families across ecological guilds.</title>
        <authorList>
            <consortium name="Lawrence Berkeley National Laboratory"/>
            <person name="Harder C.B."/>
            <person name="Miyauchi S."/>
            <person name="Viragh M."/>
            <person name="Kuo A."/>
            <person name="Thoen E."/>
            <person name="Andreopoulos B."/>
            <person name="Lu D."/>
            <person name="Skrede I."/>
            <person name="Drula E."/>
            <person name="Henrissat B."/>
            <person name="Morin E."/>
            <person name="Kohler A."/>
            <person name="Barry K."/>
            <person name="LaButti K."/>
            <person name="Morin E."/>
            <person name="Salamov A."/>
            <person name="Lipzen A."/>
            <person name="Mereny Z."/>
            <person name="Hegedus B."/>
            <person name="Baldrian P."/>
            <person name="Stursova M."/>
            <person name="Weitz H."/>
            <person name="Taylor A."/>
            <person name="Grigoriev I.V."/>
            <person name="Nagy L.G."/>
            <person name="Martin F."/>
            <person name="Kauserud H."/>
        </authorList>
    </citation>
    <scope>NUCLEOTIDE SEQUENCE</scope>
    <source>
        <strain evidence="3">9284</strain>
    </source>
</reference>
<feature type="region of interest" description="Disordered" evidence="1">
    <location>
        <begin position="309"/>
        <end position="331"/>
    </location>
</feature>
<protein>
    <recommendedName>
        <fullName evidence="5">Nuclear fusion protein KAR5</fullName>
    </recommendedName>
</protein>